<organism evidence="2 3">
    <name type="scientific">Pseudomonas linyingensis</name>
    <dbReference type="NCBI Taxonomy" id="915471"/>
    <lineage>
        <taxon>Bacteria</taxon>
        <taxon>Pseudomonadati</taxon>
        <taxon>Pseudomonadota</taxon>
        <taxon>Gammaproteobacteria</taxon>
        <taxon>Pseudomonadales</taxon>
        <taxon>Pseudomonadaceae</taxon>
        <taxon>Pseudomonas</taxon>
    </lineage>
</organism>
<keyword evidence="3" id="KW-1185">Reference proteome</keyword>
<gene>
    <name evidence="2" type="ORF">SAMN05216201_101332</name>
</gene>
<feature type="transmembrane region" description="Helical" evidence="1">
    <location>
        <begin position="73"/>
        <end position="91"/>
    </location>
</feature>
<protein>
    <submittedName>
        <fullName evidence="2">Uncharacterized protein</fullName>
    </submittedName>
</protein>
<keyword evidence="1" id="KW-0472">Membrane</keyword>
<dbReference type="RefSeq" id="WP_090305884.1">
    <property type="nucleotide sequence ID" value="NZ_FNZE01000001.1"/>
</dbReference>
<evidence type="ECO:0000313" key="3">
    <source>
        <dbReference type="Proteomes" id="UP000242930"/>
    </source>
</evidence>
<reference evidence="3" key="1">
    <citation type="submission" date="2016-10" db="EMBL/GenBank/DDBJ databases">
        <authorList>
            <person name="Varghese N."/>
            <person name="Submissions S."/>
        </authorList>
    </citation>
    <scope>NUCLEOTIDE SEQUENCE [LARGE SCALE GENOMIC DNA]</scope>
    <source>
        <strain evidence="3">LMG 25967</strain>
    </source>
</reference>
<accession>A0A1H6SHC0</accession>
<feature type="transmembrane region" description="Helical" evidence="1">
    <location>
        <begin position="20"/>
        <end position="38"/>
    </location>
</feature>
<evidence type="ECO:0000313" key="2">
    <source>
        <dbReference type="EMBL" id="SEI64247.1"/>
    </source>
</evidence>
<dbReference type="AlphaFoldDB" id="A0A1H6SHC0"/>
<evidence type="ECO:0000256" key="1">
    <source>
        <dbReference type="SAM" id="Phobius"/>
    </source>
</evidence>
<proteinExistence type="predicted"/>
<keyword evidence="1" id="KW-1133">Transmembrane helix</keyword>
<name>A0A1H6SHC0_9PSED</name>
<keyword evidence="1" id="KW-0812">Transmembrane</keyword>
<dbReference type="Proteomes" id="UP000242930">
    <property type="component" value="Unassembled WGS sequence"/>
</dbReference>
<sequence>MSLQQLWLMCLNYPSQVVNGLALFLGLAGGWLLLATRLREQRAQARLLLDGELAALEEAGLGGDVRSERLNRFFYAFGAASLLAALLLSWLSTGLQAAAPL</sequence>
<dbReference type="EMBL" id="FNZE01000001">
    <property type="protein sequence ID" value="SEI64247.1"/>
    <property type="molecule type" value="Genomic_DNA"/>
</dbReference>